<comment type="subcellular location">
    <subcellularLocation>
        <location evidence="1">Cell membrane</location>
        <topology evidence="1">Multi-pass membrane protein</topology>
    </subcellularLocation>
</comment>
<keyword evidence="4 5" id="KW-0472">Membrane</keyword>
<evidence type="ECO:0000256" key="2">
    <source>
        <dbReference type="ARBA" id="ARBA00022692"/>
    </source>
</evidence>
<feature type="domain" description="ABC transporter" evidence="6">
    <location>
        <begin position="494"/>
        <end position="692"/>
    </location>
</feature>
<evidence type="ECO:0000256" key="1">
    <source>
        <dbReference type="ARBA" id="ARBA00004651"/>
    </source>
</evidence>
<feature type="transmembrane region" description="Helical" evidence="5">
    <location>
        <begin position="314"/>
        <end position="332"/>
    </location>
</feature>
<dbReference type="EMBL" id="CP159373">
    <property type="protein sequence ID" value="XCN74117.1"/>
    <property type="molecule type" value="Genomic_DNA"/>
</dbReference>
<dbReference type="PROSITE" id="PS50893">
    <property type="entry name" value="ABC_TRANSPORTER_2"/>
    <property type="match status" value="1"/>
</dbReference>
<dbReference type="KEGG" id="eaj:Q3M24_05005"/>
<dbReference type="GO" id="GO:0005886">
    <property type="term" value="C:plasma membrane"/>
    <property type="evidence" value="ECO:0007669"/>
    <property type="project" value="UniProtKB-SubCell"/>
</dbReference>
<evidence type="ECO:0000256" key="4">
    <source>
        <dbReference type="ARBA" id="ARBA00023136"/>
    </source>
</evidence>
<dbReference type="Gene3D" id="1.20.1560.10">
    <property type="entry name" value="ABC transporter type 1, transmembrane domain"/>
    <property type="match status" value="1"/>
</dbReference>
<sequence length="693" mass="75625">MSEVALRSKIIEHAEKIQPLCNNNNTYDNSSVDQWMELAAVTLKAEIIPTEWRYSETREMLRCIGPSLIQLPGASPLFLAVLKGGKRRVKILGPDLEKYSISREEVLKILTAPFQQAAAGSAARILERACIPEERIQASLQALVDEQLSNMPIQTGCWILRASPGESFHKQVLRSSVLPALIGAFGAHTVALLLMICSWWLIGKQALAGHFTYATVTAWSLILFTIIPFQLLDKWLQGLISIKIGELFKQRLLHGILQLEPEEIRHQGSGQFLGIIMEAESLSALALEGGLGAGLAVIQLIIATGILFTGAGGLPHAALLALWSGLTAYLCLKYYHRSKQWITAYQEMSNDMIEGMIGYRTRLVQEEPTHWHDQERTFLQNYVRMSNKLDSIALIIRGLLGRGWYLVGLLGILPSLLAKSNNSDALAISIAGILLAAQALAQLISGATSAINALTGSAQVLPLFNAATRSLKKKPHVMPSVLNQAASSQQHPVVSFQDATFCYPGAALPALSGCTGEISANSRILLQGPSGGGKSSLAGLLTGLRSPESGQLRLWGIDHKLVGPDLWRTKAVAAPQFHENHVITETFSFNLLMGRNWPPEPEDLEAALEICRELGLSELLERLPAGFQQMVGESAWRLSHGEKSRLYIARALLQHADLMVLDESFAALDPENFELALSCVLNRASALVVIAHP</sequence>
<protein>
    <submittedName>
        <fullName evidence="7">ABC transporter ATP-binding protein</fullName>
    </submittedName>
</protein>
<organism evidence="7">
    <name type="scientific">Candidatus Electrothrix aestuarii</name>
    <dbReference type="NCBI Taxonomy" id="3062594"/>
    <lineage>
        <taxon>Bacteria</taxon>
        <taxon>Pseudomonadati</taxon>
        <taxon>Thermodesulfobacteriota</taxon>
        <taxon>Desulfobulbia</taxon>
        <taxon>Desulfobulbales</taxon>
        <taxon>Desulfobulbaceae</taxon>
        <taxon>Candidatus Electrothrix</taxon>
    </lineage>
</organism>
<feature type="transmembrane region" description="Helical" evidence="5">
    <location>
        <begin position="285"/>
        <end position="308"/>
    </location>
</feature>
<keyword evidence="3 5" id="KW-1133">Transmembrane helix</keyword>
<dbReference type="PANTHER" id="PTHR24221">
    <property type="entry name" value="ATP-BINDING CASSETTE SUB-FAMILY B"/>
    <property type="match status" value="1"/>
</dbReference>
<feature type="transmembrane region" description="Helical" evidence="5">
    <location>
        <begin position="177"/>
        <end position="202"/>
    </location>
</feature>
<dbReference type="InterPro" id="IPR039421">
    <property type="entry name" value="Type_1_exporter"/>
</dbReference>
<dbReference type="GO" id="GO:0005524">
    <property type="term" value="F:ATP binding"/>
    <property type="evidence" value="ECO:0007669"/>
    <property type="project" value="UniProtKB-KW"/>
</dbReference>
<evidence type="ECO:0000259" key="6">
    <source>
        <dbReference type="PROSITE" id="PS50893"/>
    </source>
</evidence>
<proteinExistence type="predicted"/>
<feature type="transmembrane region" description="Helical" evidence="5">
    <location>
        <begin position="425"/>
        <end position="444"/>
    </location>
</feature>
<gene>
    <name evidence="7" type="ORF">Q3M24_05005</name>
</gene>
<name>A0AAU8LZ24_9BACT</name>
<dbReference type="SUPFAM" id="SSF90123">
    <property type="entry name" value="ABC transporter transmembrane region"/>
    <property type="match status" value="1"/>
</dbReference>
<dbReference type="InterPro" id="IPR036640">
    <property type="entry name" value="ABC1_TM_sf"/>
</dbReference>
<dbReference type="AlphaFoldDB" id="A0AAU8LZ24"/>
<dbReference type="GO" id="GO:0042626">
    <property type="term" value="F:ATPase-coupled transmembrane transporter activity"/>
    <property type="evidence" value="ECO:0007669"/>
    <property type="project" value="TreeGrafter"/>
</dbReference>
<keyword evidence="2 5" id="KW-0812">Transmembrane</keyword>
<evidence type="ECO:0000256" key="5">
    <source>
        <dbReference type="SAM" id="Phobius"/>
    </source>
</evidence>
<keyword evidence="7" id="KW-0547">Nucleotide-binding</keyword>
<accession>A0AAU8LZ24</accession>
<evidence type="ECO:0000256" key="3">
    <source>
        <dbReference type="ARBA" id="ARBA00022989"/>
    </source>
</evidence>
<reference evidence="7" key="1">
    <citation type="journal article" date="2024" name="Syst. Appl. Microbiol.">
        <title>First single-strain enrichments of Electrothrix cable bacteria, description of E. aestuarii sp. nov. and E. rattekaaiensis sp. nov., and proposal of a cable bacteria taxonomy following the rules of the SeqCode.</title>
        <authorList>
            <person name="Plum-Jensen L.E."/>
            <person name="Schramm A."/>
            <person name="Marshall I.P.G."/>
        </authorList>
    </citation>
    <scope>NUCLEOTIDE SEQUENCE</scope>
    <source>
        <strain evidence="7">Rat1</strain>
    </source>
</reference>
<keyword evidence="7" id="KW-0067">ATP-binding</keyword>
<dbReference type="Gene3D" id="3.40.50.300">
    <property type="entry name" value="P-loop containing nucleotide triphosphate hydrolases"/>
    <property type="match status" value="1"/>
</dbReference>
<dbReference type="InterPro" id="IPR003439">
    <property type="entry name" value="ABC_transporter-like_ATP-bd"/>
</dbReference>
<dbReference type="GO" id="GO:0016887">
    <property type="term" value="F:ATP hydrolysis activity"/>
    <property type="evidence" value="ECO:0007669"/>
    <property type="project" value="InterPro"/>
</dbReference>
<evidence type="ECO:0000313" key="7">
    <source>
        <dbReference type="EMBL" id="XCN74117.1"/>
    </source>
</evidence>
<feature type="transmembrane region" description="Helical" evidence="5">
    <location>
        <begin position="394"/>
        <end position="413"/>
    </location>
</feature>
<dbReference type="SUPFAM" id="SSF52540">
    <property type="entry name" value="P-loop containing nucleoside triphosphate hydrolases"/>
    <property type="match status" value="1"/>
</dbReference>
<dbReference type="PANTHER" id="PTHR24221:SF654">
    <property type="entry name" value="ATP-BINDING CASSETTE SUB-FAMILY B MEMBER 6"/>
    <property type="match status" value="1"/>
</dbReference>
<feature type="transmembrane region" description="Helical" evidence="5">
    <location>
        <begin position="208"/>
        <end position="232"/>
    </location>
</feature>
<dbReference type="Pfam" id="PF00005">
    <property type="entry name" value="ABC_tran"/>
    <property type="match status" value="1"/>
</dbReference>
<reference evidence="7" key="2">
    <citation type="submission" date="2024-06" db="EMBL/GenBank/DDBJ databases">
        <authorList>
            <person name="Plum-Jensen L.E."/>
            <person name="Schramm A."/>
            <person name="Marshall I.P.G."/>
        </authorList>
    </citation>
    <scope>NUCLEOTIDE SEQUENCE</scope>
    <source>
        <strain evidence="7">Rat1</strain>
    </source>
</reference>
<dbReference type="InterPro" id="IPR027417">
    <property type="entry name" value="P-loop_NTPase"/>
</dbReference>